<evidence type="ECO:0000256" key="3">
    <source>
        <dbReference type="ARBA" id="ARBA00022692"/>
    </source>
</evidence>
<dbReference type="PANTHER" id="PTHR23513">
    <property type="entry name" value="INTEGRAL MEMBRANE EFFLUX PROTEIN-RELATED"/>
    <property type="match status" value="1"/>
</dbReference>
<proteinExistence type="predicted"/>
<feature type="transmembrane region" description="Helical" evidence="7">
    <location>
        <begin position="342"/>
        <end position="367"/>
    </location>
</feature>
<gene>
    <name evidence="8" type="ORF">SAMN04489708_103151</name>
</gene>
<reference evidence="9" key="1">
    <citation type="submission" date="2016-10" db="EMBL/GenBank/DDBJ databases">
        <authorList>
            <person name="Varghese N."/>
            <person name="Submissions S."/>
        </authorList>
    </citation>
    <scope>NUCLEOTIDE SEQUENCE [LARGE SCALE GENOMIC DNA]</scope>
    <source>
        <strain evidence="9">DSM 17101</strain>
    </source>
</reference>
<keyword evidence="2" id="KW-1003">Cell membrane</keyword>
<dbReference type="AlphaFoldDB" id="A0A1H0M7Y0"/>
<dbReference type="GO" id="GO:0022857">
    <property type="term" value="F:transmembrane transporter activity"/>
    <property type="evidence" value="ECO:0007669"/>
    <property type="project" value="InterPro"/>
</dbReference>
<feature type="transmembrane region" description="Helical" evidence="7">
    <location>
        <begin position="286"/>
        <end position="308"/>
    </location>
</feature>
<dbReference type="EMBL" id="FNJL01000003">
    <property type="protein sequence ID" value="SDO76401.1"/>
    <property type="molecule type" value="Genomic_DNA"/>
</dbReference>
<dbReference type="Gene3D" id="1.20.1250.20">
    <property type="entry name" value="MFS general substrate transporter like domains"/>
    <property type="match status" value="1"/>
</dbReference>
<evidence type="ECO:0000313" key="8">
    <source>
        <dbReference type="EMBL" id="SDO76401.1"/>
    </source>
</evidence>
<keyword evidence="5 7" id="KW-0472">Membrane</keyword>
<accession>A0A1H0M7Y0</accession>
<dbReference type="Pfam" id="PF07690">
    <property type="entry name" value="MFS_1"/>
    <property type="match status" value="1"/>
</dbReference>
<sequence length="439" mass="45279">MAPEPNSSFSGSSGVSAPPPPGAPLSRNAGFRWLTASSALSLLGDQFSLIAMPWLVLQATDDTRVLGTVLALMSVPRALFILVGGAIVDRHSPLRVLRLTRWLNAVLTGLLAALVLAGHCPLWALYALSLALGISTAFSIPAATSITPRVVGRAQLHAANSIGMGLRQLGMSVGPLLAGLLIAGFGVAGAQAADRTGIGFAFALDALSFVVSAWMLGRVRLRAPAPGEVPGSGAVLAAVAQGLAHAWRDRPLRTCFLYWGLLSILVMGPTQIALPVLTHGRPQLGAAAFGILVGMHGAGTLAGMVVAGMLPRLRLVNLGTTLLAVDAMAGLLIAPLGSISAVWQGALLLGSVGLLGGFMQVGLFTWIQQRVPPALLGRTMGLFMFIFMGLQPVAAAATGWLLQIVPPDRLFLLCGGALVLLAALAAVATPMRRMQDPAP</sequence>
<comment type="subcellular location">
    <subcellularLocation>
        <location evidence="1">Cell membrane</location>
        <topology evidence="1">Multi-pass membrane protein</topology>
    </subcellularLocation>
</comment>
<feature type="transmembrane region" description="Helical" evidence="7">
    <location>
        <begin position="68"/>
        <end position="87"/>
    </location>
</feature>
<keyword evidence="4 7" id="KW-1133">Transmembrane helix</keyword>
<evidence type="ECO:0000256" key="6">
    <source>
        <dbReference type="SAM" id="MobiDB-lite"/>
    </source>
</evidence>
<feature type="transmembrane region" description="Helical" evidence="7">
    <location>
        <begin position="99"/>
        <end position="117"/>
    </location>
</feature>
<name>A0A1H0M7Y0_9BURK</name>
<evidence type="ECO:0000256" key="2">
    <source>
        <dbReference type="ARBA" id="ARBA00022475"/>
    </source>
</evidence>
<protein>
    <submittedName>
        <fullName evidence="8">Transmembrane secretion effector</fullName>
    </submittedName>
</protein>
<dbReference type="Proteomes" id="UP000199317">
    <property type="component" value="Unassembled WGS sequence"/>
</dbReference>
<feature type="compositionally biased region" description="Low complexity" evidence="6">
    <location>
        <begin position="1"/>
        <end position="16"/>
    </location>
</feature>
<feature type="transmembrane region" description="Helical" evidence="7">
    <location>
        <begin position="379"/>
        <end position="404"/>
    </location>
</feature>
<organism evidence="8 9">
    <name type="scientific">Paracidovorax cattleyae</name>
    <dbReference type="NCBI Taxonomy" id="80868"/>
    <lineage>
        <taxon>Bacteria</taxon>
        <taxon>Pseudomonadati</taxon>
        <taxon>Pseudomonadota</taxon>
        <taxon>Betaproteobacteria</taxon>
        <taxon>Burkholderiales</taxon>
        <taxon>Comamonadaceae</taxon>
        <taxon>Paracidovorax</taxon>
    </lineage>
</organism>
<dbReference type="InterPro" id="IPR036259">
    <property type="entry name" value="MFS_trans_sf"/>
</dbReference>
<keyword evidence="3 7" id="KW-0812">Transmembrane</keyword>
<keyword evidence="9" id="KW-1185">Reference proteome</keyword>
<dbReference type="GO" id="GO:0005886">
    <property type="term" value="C:plasma membrane"/>
    <property type="evidence" value="ECO:0007669"/>
    <property type="project" value="UniProtKB-SubCell"/>
</dbReference>
<feature type="transmembrane region" description="Helical" evidence="7">
    <location>
        <begin position="256"/>
        <end position="274"/>
    </location>
</feature>
<evidence type="ECO:0000256" key="5">
    <source>
        <dbReference type="ARBA" id="ARBA00023136"/>
    </source>
</evidence>
<dbReference type="CDD" id="cd06173">
    <property type="entry name" value="MFS_MefA_like"/>
    <property type="match status" value="1"/>
</dbReference>
<feature type="transmembrane region" description="Helical" evidence="7">
    <location>
        <begin position="410"/>
        <end position="429"/>
    </location>
</feature>
<feature type="transmembrane region" description="Helical" evidence="7">
    <location>
        <begin position="198"/>
        <end position="216"/>
    </location>
</feature>
<dbReference type="RefSeq" id="WP_092832359.1">
    <property type="nucleotide sequence ID" value="NZ_FNJL01000003.1"/>
</dbReference>
<feature type="transmembrane region" description="Helical" evidence="7">
    <location>
        <begin position="315"/>
        <end position="336"/>
    </location>
</feature>
<feature type="transmembrane region" description="Helical" evidence="7">
    <location>
        <begin position="169"/>
        <end position="192"/>
    </location>
</feature>
<evidence type="ECO:0000256" key="4">
    <source>
        <dbReference type="ARBA" id="ARBA00022989"/>
    </source>
</evidence>
<dbReference type="SUPFAM" id="SSF103473">
    <property type="entry name" value="MFS general substrate transporter"/>
    <property type="match status" value="1"/>
</dbReference>
<evidence type="ECO:0000256" key="1">
    <source>
        <dbReference type="ARBA" id="ARBA00004651"/>
    </source>
</evidence>
<dbReference type="OrthoDB" id="69054at2"/>
<feature type="region of interest" description="Disordered" evidence="6">
    <location>
        <begin position="1"/>
        <end position="21"/>
    </location>
</feature>
<evidence type="ECO:0000313" key="9">
    <source>
        <dbReference type="Proteomes" id="UP000199317"/>
    </source>
</evidence>
<dbReference type="PANTHER" id="PTHR23513:SF11">
    <property type="entry name" value="STAPHYLOFERRIN A TRANSPORTER"/>
    <property type="match status" value="1"/>
</dbReference>
<evidence type="ECO:0000256" key="7">
    <source>
        <dbReference type="SAM" id="Phobius"/>
    </source>
</evidence>
<dbReference type="InterPro" id="IPR011701">
    <property type="entry name" value="MFS"/>
</dbReference>
<feature type="transmembrane region" description="Helical" evidence="7">
    <location>
        <begin position="123"/>
        <end position="148"/>
    </location>
</feature>